<evidence type="ECO:0000259" key="7">
    <source>
        <dbReference type="Pfam" id="PF01048"/>
    </source>
</evidence>
<evidence type="ECO:0000256" key="4">
    <source>
        <dbReference type="ARBA" id="ARBA00022676"/>
    </source>
</evidence>
<keyword evidence="4" id="KW-0328">Glycosyltransferase</keyword>
<evidence type="ECO:0000313" key="9">
    <source>
        <dbReference type="Proteomes" id="UP000680348"/>
    </source>
</evidence>
<dbReference type="GO" id="GO:0004850">
    <property type="term" value="F:uridine phosphorylase activity"/>
    <property type="evidence" value="ECO:0007669"/>
    <property type="project" value="UniProtKB-EC"/>
</dbReference>
<dbReference type="AlphaFoldDB" id="A0A942I384"/>
<reference evidence="8" key="1">
    <citation type="submission" date="2021-04" db="EMBL/GenBank/DDBJ databases">
        <title>Pseudaminobacter soli sp. nov., isolated from paddy soil contaminated by heavy metals.</title>
        <authorList>
            <person name="Zhang K."/>
        </authorList>
    </citation>
    <scope>NUCLEOTIDE SEQUENCE</scope>
    <source>
        <strain evidence="8">19-2017</strain>
    </source>
</reference>
<proteinExistence type="inferred from homology"/>
<comment type="similarity">
    <text evidence="1">Belongs to the PNP/UDP phosphorylase family.</text>
</comment>
<evidence type="ECO:0000313" key="8">
    <source>
        <dbReference type="EMBL" id="MBS3649549.1"/>
    </source>
</evidence>
<dbReference type="EMBL" id="JAGWCR010000006">
    <property type="protein sequence ID" value="MBS3649549.1"/>
    <property type="molecule type" value="Genomic_DNA"/>
</dbReference>
<dbReference type="GO" id="GO:0006152">
    <property type="term" value="P:purine nucleoside catabolic process"/>
    <property type="evidence" value="ECO:0007669"/>
    <property type="project" value="TreeGrafter"/>
</dbReference>
<protein>
    <recommendedName>
        <fullName evidence="3">Uridine phosphorylase</fullName>
        <ecNumber evidence="2">2.4.2.3</ecNumber>
    </recommendedName>
</protein>
<gene>
    <name evidence="8" type="ORF">KEU06_13110</name>
</gene>
<feature type="domain" description="Nucleoside phosphorylase" evidence="7">
    <location>
        <begin position="16"/>
        <end position="229"/>
    </location>
</feature>
<dbReference type="Gene3D" id="3.40.50.1580">
    <property type="entry name" value="Nucleoside phosphorylase domain"/>
    <property type="match status" value="1"/>
</dbReference>
<dbReference type="InterPro" id="IPR018016">
    <property type="entry name" value="Nucleoside_phosphorylase_CS"/>
</dbReference>
<name>A0A942I384_9HYPH</name>
<comment type="caution">
    <text evidence="8">The sequence shown here is derived from an EMBL/GenBank/DDBJ whole genome shotgun (WGS) entry which is preliminary data.</text>
</comment>
<sequence>MTPHNEALPGDYAETVLVPGDPLRAQWIADIFLERARCVNRVRGALGFTGFYRGKRVSVHGTGMGRPSFTIYVHELVRFYGVRNVIRTGSCGALTLDLPLRETFVAESAVMDTDLIAGGPAGHPDKQLFDLALDQARREALPVHTGHMVSSDVFYHPTSETRFDLPRARSITAVDMETANLFTLSSSLGFRALSICTIVDSLLTGEEAPLSERHELFRGTAQLALAVAAAL</sequence>
<dbReference type="SUPFAM" id="SSF53167">
    <property type="entry name" value="Purine and uridine phosphorylases"/>
    <property type="match status" value="1"/>
</dbReference>
<dbReference type="InterPro" id="IPR035994">
    <property type="entry name" value="Nucleoside_phosphorylase_sf"/>
</dbReference>
<organism evidence="8 9">
    <name type="scientific">Pseudaminobacter soli</name>
    <name type="common">ex Zhang et al. 2022</name>
    <dbReference type="NCBI Taxonomy" id="2831468"/>
    <lineage>
        <taxon>Bacteria</taxon>
        <taxon>Pseudomonadati</taxon>
        <taxon>Pseudomonadota</taxon>
        <taxon>Alphaproteobacteria</taxon>
        <taxon>Hyphomicrobiales</taxon>
        <taxon>Phyllobacteriaceae</taxon>
        <taxon>Pseudaminobacter</taxon>
    </lineage>
</organism>
<dbReference type="RefSeq" id="WP_188255106.1">
    <property type="nucleotide sequence ID" value="NZ_JABVCF010000006.1"/>
</dbReference>
<dbReference type="Pfam" id="PF01048">
    <property type="entry name" value="PNP_UDP_1"/>
    <property type="match status" value="1"/>
</dbReference>
<dbReference type="PROSITE" id="PS01232">
    <property type="entry name" value="PNP_UDP_1"/>
    <property type="match status" value="1"/>
</dbReference>
<dbReference type="GO" id="GO:0005829">
    <property type="term" value="C:cytosol"/>
    <property type="evidence" value="ECO:0007669"/>
    <property type="project" value="TreeGrafter"/>
</dbReference>
<dbReference type="Proteomes" id="UP000680348">
    <property type="component" value="Unassembled WGS sequence"/>
</dbReference>
<dbReference type="InterPro" id="IPR000845">
    <property type="entry name" value="Nucleoside_phosphorylase_d"/>
</dbReference>
<dbReference type="GO" id="GO:0004731">
    <property type="term" value="F:purine-nucleoside phosphorylase activity"/>
    <property type="evidence" value="ECO:0007669"/>
    <property type="project" value="TreeGrafter"/>
</dbReference>
<comment type="catalytic activity">
    <reaction evidence="6">
        <text>uridine + phosphate = alpha-D-ribose 1-phosphate + uracil</text>
        <dbReference type="Rhea" id="RHEA:24388"/>
        <dbReference type="ChEBI" id="CHEBI:16704"/>
        <dbReference type="ChEBI" id="CHEBI:17568"/>
        <dbReference type="ChEBI" id="CHEBI:43474"/>
        <dbReference type="ChEBI" id="CHEBI:57720"/>
        <dbReference type="EC" id="2.4.2.3"/>
    </reaction>
</comment>
<accession>A0A942I384</accession>
<evidence type="ECO:0000256" key="6">
    <source>
        <dbReference type="ARBA" id="ARBA00048447"/>
    </source>
</evidence>
<evidence type="ECO:0000256" key="3">
    <source>
        <dbReference type="ARBA" id="ARBA00021980"/>
    </source>
</evidence>
<dbReference type="PANTHER" id="PTHR43691">
    <property type="entry name" value="URIDINE PHOSPHORYLASE"/>
    <property type="match status" value="1"/>
</dbReference>
<evidence type="ECO:0000256" key="1">
    <source>
        <dbReference type="ARBA" id="ARBA00010456"/>
    </source>
</evidence>
<evidence type="ECO:0000256" key="5">
    <source>
        <dbReference type="ARBA" id="ARBA00022679"/>
    </source>
</evidence>
<evidence type="ECO:0000256" key="2">
    <source>
        <dbReference type="ARBA" id="ARBA00011888"/>
    </source>
</evidence>
<dbReference type="PANTHER" id="PTHR43691:SF11">
    <property type="entry name" value="FI09636P-RELATED"/>
    <property type="match status" value="1"/>
</dbReference>
<keyword evidence="9" id="KW-1185">Reference proteome</keyword>
<keyword evidence="5" id="KW-0808">Transferase</keyword>
<dbReference type="EC" id="2.4.2.3" evidence="2"/>